<dbReference type="GO" id="GO:0008270">
    <property type="term" value="F:zinc ion binding"/>
    <property type="evidence" value="ECO:0007669"/>
    <property type="project" value="InterPro"/>
</dbReference>
<dbReference type="PIRSF" id="PIRSF006769">
    <property type="entry name" value="RibD"/>
    <property type="match status" value="1"/>
</dbReference>
<dbReference type="SUPFAM" id="SSF53597">
    <property type="entry name" value="Dihydrofolate reductase-like"/>
    <property type="match status" value="1"/>
</dbReference>
<dbReference type="EC" id="1.1.1.193" evidence="12"/>
<feature type="domain" description="CMP/dCMP-type deaminase" evidence="16">
    <location>
        <begin position="23"/>
        <end position="148"/>
    </location>
</feature>
<keyword evidence="9 12" id="KW-0521">NADP</keyword>
<comment type="catalytic activity">
    <reaction evidence="12">
        <text>5-amino-6-(5-phospho-D-ribitylamino)uracil + NADP(+) = 5-amino-6-(5-phospho-D-ribosylamino)uracil + NADPH + H(+)</text>
        <dbReference type="Rhea" id="RHEA:17845"/>
        <dbReference type="ChEBI" id="CHEBI:15378"/>
        <dbReference type="ChEBI" id="CHEBI:57783"/>
        <dbReference type="ChEBI" id="CHEBI:58349"/>
        <dbReference type="ChEBI" id="CHEBI:58421"/>
        <dbReference type="ChEBI" id="CHEBI:58453"/>
        <dbReference type="EC" id="1.1.1.193"/>
    </reaction>
</comment>
<evidence type="ECO:0000256" key="9">
    <source>
        <dbReference type="ARBA" id="ARBA00022857"/>
    </source>
</evidence>
<evidence type="ECO:0000256" key="3">
    <source>
        <dbReference type="ARBA" id="ARBA00004910"/>
    </source>
</evidence>
<feature type="binding site" evidence="14">
    <location>
        <position position="315"/>
    </location>
    <ligand>
        <name>substrate</name>
    </ligand>
</feature>
<dbReference type="Proteomes" id="UP000584325">
    <property type="component" value="Unassembled WGS sequence"/>
</dbReference>
<dbReference type="CDD" id="cd01284">
    <property type="entry name" value="Riboflavin_deaminase-reductase"/>
    <property type="match status" value="1"/>
</dbReference>
<feature type="binding site" evidence="14">
    <location>
        <position position="232"/>
    </location>
    <ligand>
        <name>substrate</name>
    </ligand>
</feature>
<keyword evidence="8 12" id="KW-0862">Zinc</keyword>
<feature type="binding site" evidence="14">
    <location>
        <position position="247"/>
    </location>
    <ligand>
        <name>NADP(+)</name>
        <dbReference type="ChEBI" id="CHEBI:58349"/>
    </ligand>
</feature>
<comment type="cofactor">
    <cofactor evidence="12 15">
        <name>Zn(2+)</name>
        <dbReference type="ChEBI" id="CHEBI:29105"/>
    </cofactor>
    <text evidence="12 15">Binds 1 zinc ion.</text>
</comment>
<dbReference type="InterPro" id="IPR011549">
    <property type="entry name" value="RibD_C"/>
</dbReference>
<dbReference type="NCBIfam" id="TIGR00326">
    <property type="entry name" value="eubact_ribD"/>
    <property type="match status" value="1"/>
</dbReference>
<organism evidence="17 18">
    <name type="scientific">Pseudoduganella umbonata</name>
    <dbReference type="NCBI Taxonomy" id="864828"/>
    <lineage>
        <taxon>Bacteria</taxon>
        <taxon>Pseudomonadati</taxon>
        <taxon>Pseudomonadota</taxon>
        <taxon>Betaproteobacteria</taxon>
        <taxon>Burkholderiales</taxon>
        <taxon>Oxalobacteraceae</taxon>
        <taxon>Telluria group</taxon>
        <taxon>Pseudoduganella</taxon>
    </lineage>
</organism>
<dbReference type="Gene3D" id="3.40.430.10">
    <property type="entry name" value="Dihydrofolate Reductase, subunit A"/>
    <property type="match status" value="1"/>
</dbReference>
<feature type="binding site" evidence="15">
    <location>
        <position position="109"/>
    </location>
    <ligand>
        <name>Zn(2+)</name>
        <dbReference type="ChEBI" id="CHEBI:29105"/>
        <note>catalytic</note>
    </ligand>
</feature>
<dbReference type="InterPro" id="IPR004794">
    <property type="entry name" value="Eubact_RibD"/>
</dbReference>
<dbReference type="PROSITE" id="PS51747">
    <property type="entry name" value="CYT_DCMP_DEAMINASES_2"/>
    <property type="match status" value="1"/>
</dbReference>
<dbReference type="GO" id="GO:0008703">
    <property type="term" value="F:5-amino-6-(5-phosphoribosylamino)uracil reductase activity"/>
    <property type="evidence" value="ECO:0007669"/>
    <property type="project" value="UniProtKB-EC"/>
</dbReference>
<comment type="catalytic activity">
    <reaction evidence="12">
        <text>2,5-diamino-6-hydroxy-4-(5-phosphoribosylamino)-pyrimidine + H2O + H(+) = 5-amino-6-(5-phospho-D-ribosylamino)uracil + NH4(+)</text>
        <dbReference type="Rhea" id="RHEA:21868"/>
        <dbReference type="ChEBI" id="CHEBI:15377"/>
        <dbReference type="ChEBI" id="CHEBI:15378"/>
        <dbReference type="ChEBI" id="CHEBI:28938"/>
        <dbReference type="ChEBI" id="CHEBI:58453"/>
        <dbReference type="ChEBI" id="CHEBI:58614"/>
        <dbReference type="EC" id="3.5.4.26"/>
    </reaction>
</comment>
<dbReference type="GO" id="GO:0009231">
    <property type="term" value="P:riboflavin biosynthetic process"/>
    <property type="evidence" value="ECO:0007669"/>
    <property type="project" value="UniProtKB-UniPathway"/>
</dbReference>
<dbReference type="EMBL" id="JACHXS010000011">
    <property type="protein sequence ID" value="MBB3224131.1"/>
    <property type="molecule type" value="Genomic_DNA"/>
</dbReference>
<reference evidence="17 18" key="1">
    <citation type="submission" date="2020-08" db="EMBL/GenBank/DDBJ databases">
        <title>Genomic Encyclopedia of Type Strains, Phase III (KMG-III): the genomes of soil and plant-associated and newly described type strains.</title>
        <authorList>
            <person name="Whitman W."/>
        </authorList>
    </citation>
    <scope>NUCLEOTIDE SEQUENCE [LARGE SCALE GENOMIC DNA]</scope>
    <source>
        <strain evidence="17 18">CECT 7753</strain>
    </source>
</reference>
<evidence type="ECO:0000256" key="4">
    <source>
        <dbReference type="ARBA" id="ARBA00005259"/>
    </source>
</evidence>
<evidence type="ECO:0000256" key="13">
    <source>
        <dbReference type="PIRSR" id="PIRSR006769-1"/>
    </source>
</evidence>
<evidence type="ECO:0000256" key="2">
    <source>
        <dbReference type="ARBA" id="ARBA00004882"/>
    </source>
</evidence>
<evidence type="ECO:0000256" key="14">
    <source>
        <dbReference type="PIRSR" id="PIRSR006769-2"/>
    </source>
</evidence>
<dbReference type="Pfam" id="PF01872">
    <property type="entry name" value="RibD_C"/>
    <property type="match status" value="1"/>
</dbReference>
<evidence type="ECO:0000256" key="15">
    <source>
        <dbReference type="PIRSR" id="PIRSR006769-3"/>
    </source>
</evidence>
<feature type="binding site" evidence="14">
    <location>
        <position position="225"/>
    </location>
    <ligand>
        <name>NADP(+)</name>
        <dbReference type="ChEBI" id="CHEBI:58349"/>
    </ligand>
</feature>
<keyword evidence="11" id="KW-0511">Multifunctional enzyme</keyword>
<evidence type="ECO:0000256" key="6">
    <source>
        <dbReference type="ARBA" id="ARBA00022619"/>
    </source>
</evidence>
<comment type="caution">
    <text evidence="17">The sequence shown here is derived from an EMBL/GenBank/DDBJ whole genome shotgun (WGS) entry which is preliminary data.</text>
</comment>
<accession>A0A7W5EGH8</accession>
<comment type="function">
    <text evidence="1 12">Converts 2,5-diamino-6-(ribosylamino)-4(3h)-pyrimidinone 5'-phosphate into 5-amino-6-(ribosylamino)-2,4(1h,3h)-pyrimidinedione 5'-phosphate.</text>
</comment>
<dbReference type="InterPro" id="IPR016192">
    <property type="entry name" value="APOBEC/CMP_deaminase_Zn-bd"/>
</dbReference>
<name>A0A7W5EGH8_9BURK</name>
<feature type="binding site" evidence="15">
    <location>
        <position position="100"/>
    </location>
    <ligand>
        <name>Zn(2+)</name>
        <dbReference type="ChEBI" id="CHEBI:29105"/>
        <note>catalytic</note>
    </ligand>
</feature>
<comment type="pathway">
    <text evidence="3 12">Cofactor biosynthesis; riboflavin biosynthesis; 5-amino-6-(D-ribitylamino)uracil from GTP: step 3/4.</text>
</comment>
<dbReference type="PANTHER" id="PTHR38011:SF7">
    <property type="entry name" value="2,5-DIAMINO-6-RIBOSYLAMINO-4(3H)-PYRIMIDINONE 5'-PHOSPHATE REDUCTASE"/>
    <property type="match status" value="1"/>
</dbReference>
<comment type="pathway">
    <text evidence="2 12">Cofactor biosynthesis; riboflavin biosynthesis; 5-amino-6-(D-ribitylamino)uracil from GTP: step 2/4.</text>
</comment>
<dbReference type="GO" id="GO:0008835">
    <property type="term" value="F:diaminohydroxyphosphoribosylaminopyrimidine deaminase activity"/>
    <property type="evidence" value="ECO:0007669"/>
    <property type="project" value="UniProtKB-EC"/>
</dbReference>
<evidence type="ECO:0000256" key="10">
    <source>
        <dbReference type="ARBA" id="ARBA00023002"/>
    </source>
</evidence>
<feature type="binding site" evidence="14">
    <location>
        <position position="179"/>
    </location>
    <ligand>
        <name>NADP(+)</name>
        <dbReference type="ChEBI" id="CHEBI:58349"/>
    </ligand>
</feature>
<dbReference type="InterPro" id="IPR002125">
    <property type="entry name" value="CMP_dCMP_dom"/>
</dbReference>
<evidence type="ECO:0000313" key="18">
    <source>
        <dbReference type="Proteomes" id="UP000584325"/>
    </source>
</evidence>
<comment type="similarity">
    <text evidence="4 12">In the N-terminal section; belongs to the cytidine and deoxycytidylate deaminase family.</text>
</comment>
<keyword evidence="7 12" id="KW-0479">Metal-binding</keyword>
<evidence type="ECO:0000256" key="11">
    <source>
        <dbReference type="ARBA" id="ARBA00023268"/>
    </source>
</evidence>
<feature type="binding site" evidence="14">
    <location>
        <position position="195"/>
    </location>
    <ligand>
        <name>NADP(+)</name>
        <dbReference type="ChEBI" id="CHEBI:58349"/>
    </ligand>
</feature>
<dbReference type="InterPro" id="IPR050765">
    <property type="entry name" value="Riboflavin_Biosynth_HTPR"/>
</dbReference>
<feature type="binding site" evidence="14">
    <location>
        <position position="193"/>
    </location>
    <ligand>
        <name>substrate</name>
    </ligand>
</feature>
<evidence type="ECO:0000313" key="17">
    <source>
        <dbReference type="EMBL" id="MBB3224131.1"/>
    </source>
</evidence>
<dbReference type="NCBIfam" id="TIGR00227">
    <property type="entry name" value="ribD_Cterm"/>
    <property type="match status" value="1"/>
</dbReference>
<dbReference type="PROSITE" id="PS00903">
    <property type="entry name" value="CYT_DCMP_DEAMINASES_1"/>
    <property type="match status" value="1"/>
</dbReference>
<dbReference type="Pfam" id="PF00383">
    <property type="entry name" value="dCMP_cyt_deam_1"/>
    <property type="match status" value="1"/>
</dbReference>
<evidence type="ECO:0000256" key="7">
    <source>
        <dbReference type="ARBA" id="ARBA00022723"/>
    </source>
</evidence>
<gene>
    <name evidence="17" type="ORF">FHS02_004990</name>
</gene>
<comment type="similarity">
    <text evidence="5 12">In the C-terminal section; belongs to the HTP reductase family.</text>
</comment>
<evidence type="ECO:0000256" key="5">
    <source>
        <dbReference type="ARBA" id="ARBA00007417"/>
    </source>
</evidence>
<evidence type="ECO:0000256" key="1">
    <source>
        <dbReference type="ARBA" id="ARBA00002151"/>
    </source>
</evidence>
<dbReference type="InterPro" id="IPR002734">
    <property type="entry name" value="RibDG_C"/>
</dbReference>
<dbReference type="InterPro" id="IPR024072">
    <property type="entry name" value="DHFR-like_dom_sf"/>
</dbReference>
<dbReference type="PANTHER" id="PTHR38011">
    <property type="entry name" value="DIHYDROFOLATE REDUCTASE FAMILY PROTEIN (AFU_ORTHOLOGUE AFUA_8G06820)"/>
    <property type="match status" value="1"/>
</dbReference>
<feature type="binding site" evidence="15">
    <location>
        <position position="72"/>
    </location>
    <ligand>
        <name>Zn(2+)</name>
        <dbReference type="ChEBI" id="CHEBI:29105"/>
        <note>catalytic</note>
    </ligand>
</feature>
<dbReference type="Gene3D" id="3.40.140.10">
    <property type="entry name" value="Cytidine Deaminase, domain 2"/>
    <property type="match status" value="1"/>
</dbReference>
<feature type="active site" description="Proton donor" evidence="13">
    <location>
        <position position="74"/>
    </location>
</feature>
<feature type="binding site" evidence="14">
    <location>
        <begin position="317"/>
        <end position="323"/>
    </location>
    <ligand>
        <name>NADP(+)</name>
        <dbReference type="ChEBI" id="CHEBI:58349"/>
    </ligand>
</feature>
<dbReference type="GO" id="GO:0050661">
    <property type="term" value="F:NADP binding"/>
    <property type="evidence" value="ECO:0007669"/>
    <property type="project" value="InterPro"/>
</dbReference>
<sequence>METNDTRNADPAITDDPAGQRIADDAAGMRLALQWAERGLYSTSPNPHIGCVIVKDGIVIGAGVTQPAGQDHAEIQALKDAQRRGFDVRGATAYVTLEPCSHYGRTPPCCDALVRSGLARVVAAMEDPNPLVAGQGMARLAQAGIAVSSGLLADEAHELNIGFFSRMTRQLPWVRMKTAASLDGMTALHNGTSQWITGAAARSDGHAWRARACAILTGIGTVKADNPQLNVRAVATPRQPRRIVVDSRLEIDPGARVLQGGGTWIVAAVTDHEREARLRDTGAEILTLPNAHGKVDLAELMRELARRQVNELHVEAGTKLNGSLVREGCVDELLLYLAPTLLGDAQGMFALPALTELAGKYPLKFHEAKMVGDDLRILARFMDKANVGDKTSVIDKNIH</sequence>
<dbReference type="UniPathway" id="UPA00275">
    <property type="reaction ID" value="UER00401"/>
</dbReference>
<keyword evidence="6 12" id="KW-0686">Riboflavin biosynthesis</keyword>
<protein>
    <recommendedName>
        <fullName evidence="12">Riboflavin biosynthesis protein RibD</fullName>
    </recommendedName>
    <domain>
        <recommendedName>
            <fullName evidence="12">Diaminohydroxyphosphoribosylaminopyrimidine deaminase</fullName>
            <shortName evidence="12">DRAP deaminase</shortName>
            <ecNumber evidence="12">3.5.4.26</ecNumber>
        </recommendedName>
        <alternativeName>
            <fullName evidence="12">Riboflavin-specific deaminase</fullName>
        </alternativeName>
    </domain>
    <domain>
        <recommendedName>
            <fullName evidence="12">5-amino-6-(5-phosphoribosylamino)uracil reductase</fullName>
            <ecNumber evidence="12">1.1.1.193</ecNumber>
        </recommendedName>
        <alternativeName>
            <fullName evidence="12">HTP reductase</fullName>
        </alternativeName>
    </domain>
</protein>
<keyword evidence="12 17" id="KW-0378">Hydrolase</keyword>
<dbReference type="EC" id="3.5.4.26" evidence="12"/>
<feature type="binding site" evidence="14">
    <location>
        <position position="209"/>
    </location>
    <ligand>
        <name>substrate</name>
    </ligand>
</feature>
<dbReference type="SUPFAM" id="SSF53927">
    <property type="entry name" value="Cytidine deaminase-like"/>
    <property type="match status" value="1"/>
</dbReference>
<dbReference type="AlphaFoldDB" id="A0A7W5EGH8"/>
<feature type="binding site" evidence="14">
    <location>
        <position position="229"/>
    </location>
    <ligand>
        <name>substrate</name>
    </ligand>
</feature>
<evidence type="ECO:0000256" key="8">
    <source>
        <dbReference type="ARBA" id="ARBA00022833"/>
    </source>
</evidence>
<keyword evidence="10 12" id="KW-0560">Oxidoreductase</keyword>
<evidence type="ECO:0000259" key="16">
    <source>
        <dbReference type="PROSITE" id="PS51747"/>
    </source>
</evidence>
<evidence type="ECO:0000256" key="12">
    <source>
        <dbReference type="PIRNR" id="PIRNR006769"/>
    </source>
</evidence>
<feature type="binding site" evidence="14">
    <location>
        <position position="221"/>
    </location>
    <ligand>
        <name>NADP(+)</name>
        <dbReference type="ChEBI" id="CHEBI:58349"/>
    </ligand>
</feature>
<proteinExistence type="inferred from homology"/>
<dbReference type="InterPro" id="IPR016193">
    <property type="entry name" value="Cytidine_deaminase-like"/>
</dbReference>